<name>A0ABR2MRD0_9ASPA</name>
<organism evidence="1 2">
    <name type="scientific">Platanthera guangdongensis</name>
    <dbReference type="NCBI Taxonomy" id="2320717"/>
    <lineage>
        <taxon>Eukaryota</taxon>
        <taxon>Viridiplantae</taxon>
        <taxon>Streptophyta</taxon>
        <taxon>Embryophyta</taxon>
        <taxon>Tracheophyta</taxon>
        <taxon>Spermatophyta</taxon>
        <taxon>Magnoliopsida</taxon>
        <taxon>Liliopsida</taxon>
        <taxon>Asparagales</taxon>
        <taxon>Orchidaceae</taxon>
        <taxon>Orchidoideae</taxon>
        <taxon>Orchideae</taxon>
        <taxon>Orchidinae</taxon>
        <taxon>Platanthera</taxon>
    </lineage>
</organism>
<dbReference type="EMBL" id="JBBWWR010000005">
    <property type="protein sequence ID" value="KAK8966551.1"/>
    <property type="molecule type" value="Genomic_DNA"/>
</dbReference>
<accession>A0ABR2MRD0</accession>
<comment type="caution">
    <text evidence="1">The sequence shown here is derived from an EMBL/GenBank/DDBJ whole genome shotgun (WGS) entry which is preliminary data.</text>
</comment>
<sequence length="262" mass="29178">MMAMENCFMAAGVVGGLHEPYSMDYCSPVSSPENSTGYLEDAVTEWGERCKRLRIASSPASSNEVAGTTLVAEDVQELLQLFWGSNFAGNIYGDFESLFHESSILSDEKRFNNREEVTVKAAAKAQLEELLCSSPALSCPENCNSAAITDNFSSGKLGEEKERRKTRRRRKKKKVVYPFTILKPAGIREDEVTLEEINERILMRPTRPVRHPVGEFACLPCVPDAAEGRGSPARRWWGSPGFIHRVGGRSRLLEQEGEFTPI</sequence>
<dbReference type="PANTHER" id="PTHR33385">
    <property type="entry name" value="PROTEIN XRI1"/>
    <property type="match status" value="1"/>
</dbReference>
<protein>
    <submittedName>
        <fullName evidence="1">Uncharacterized protein</fullName>
    </submittedName>
</protein>
<proteinExistence type="predicted"/>
<keyword evidence="2" id="KW-1185">Reference proteome</keyword>
<evidence type="ECO:0000313" key="1">
    <source>
        <dbReference type="EMBL" id="KAK8966551.1"/>
    </source>
</evidence>
<dbReference type="PANTHER" id="PTHR33385:SF18">
    <property type="entry name" value="XRI1-LIKE PROTEIN"/>
    <property type="match status" value="1"/>
</dbReference>
<evidence type="ECO:0000313" key="2">
    <source>
        <dbReference type="Proteomes" id="UP001412067"/>
    </source>
</evidence>
<dbReference type="InterPro" id="IPR039933">
    <property type="entry name" value="XRI1"/>
</dbReference>
<gene>
    <name evidence="1" type="ORF">KSP40_PGU001814</name>
</gene>
<dbReference type="Proteomes" id="UP001412067">
    <property type="component" value="Unassembled WGS sequence"/>
</dbReference>
<reference evidence="1 2" key="1">
    <citation type="journal article" date="2022" name="Nat. Plants">
        <title>Genomes of leafy and leafless Platanthera orchids illuminate the evolution of mycoheterotrophy.</title>
        <authorList>
            <person name="Li M.H."/>
            <person name="Liu K.W."/>
            <person name="Li Z."/>
            <person name="Lu H.C."/>
            <person name="Ye Q.L."/>
            <person name="Zhang D."/>
            <person name="Wang J.Y."/>
            <person name="Li Y.F."/>
            <person name="Zhong Z.M."/>
            <person name="Liu X."/>
            <person name="Yu X."/>
            <person name="Liu D.K."/>
            <person name="Tu X.D."/>
            <person name="Liu B."/>
            <person name="Hao Y."/>
            <person name="Liao X.Y."/>
            <person name="Jiang Y.T."/>
            <person name="Sun W.H."/>
            <person name="Chen J."/>
            <person name="Chen Y.Q."/>
            <person name="Ai Y."/>
            <person name="Zhai J.W."/>
            <person name="Wu S.S."/>
            <person name="Zhou Z."/>
            <person name="Hsiao Y.Y."/>
            <person name="Wu W.L."/>
            <person name="Chen Y.Y."/>
            <person name="Lin Y.F."/>
            <person name="Hsu J.L."/>
            <person name="Li C.Y."/>
            <person name="Wang Z.W."/>
            <person name="Zhao X."/>
            <person name="Zhong W.Y."/>
            <person name="Ma X.K."/>
            <person name="Ma L."/>
            <person name="Huang J."/>
            <person name="Chen G.Z."/>
            <person name="Huang M.Z."/>
            <person name="Huang L."/>
            <person name="Peng D.H."/>
            <person name="Luo Y.B."/>
            <person name="Zou S.Q."/>
            <person name="Chen S.P."/>
            <person name="Lan S."/>
            <person name="Tsai W.C."/>
            <person name="Van de Peer Y."/>
            <person name="Liu Z.J."/>
        </authorList>
    </citation>
    <scope>NUCLEOTIDE SEQUENCE [LARGE SCALE GENOMIC DNA]</scope>
    <source>
        <strain evidence="1">Lor288</strain>
    </source>
</reference>